<evidence type="ECO:0000256" key="11">
    <source>
        <dbReference type="ARBA" id="ARBA00047859"/>
    </source>
</evidence>
<evidence type="ECO:0000256" key="12">
    <source>
        <dbReference type="ARBA" id="ARBA00048445"/>
    </source>
</evidence>
<dbReference type="Pfam" id="PF02770">
    <property type="entry name" value="Acyl-CoA_dh_M"/>
    <property type="match status" value="1"/>
</dbReference>
<dbReference type="eggNOG" id="COG1960">
    <property type="taxonomic scope" value="Bacteria"/>
</dbReference>
<dbReference type="InterPro" id="IPR009100">
    <property type="entry name" value="AcylCoA_DH/oxidase_NM_dom_sf"/>
</dbReference>
<evidence type="ECO:0000256" key="13">
    <source>
        <dbReference type="ARBA" id="ARBA00049456"/>
    </source>
</evidence>
<keyword evidence="3" id="KW-0288">FMN</keyword>
<dbReference type="STRING" id="1356854.N007_16650"/>
<dbReference type="GO" id="GO:0006552">
    <property type="term" value="P:L-leucine catabolic process"/>
    <property type="evidence" value="ECO:0007669"/>
    <property type="project" value="TreeGrafter"/>
</dbReference>
<dbReference type="GO" id="GO:0008470">
    <property type="term" value="F:3-methylbutanoyl-CoA dehydrogenase activity"/>
    <property type="evidence" value="ECO:0007669"/>
    <property type="project" value="TreeGrafter"/>
</dbReference>
<dbReference type="PIRSF" id="PIRSF016578">
    <property type="entry name" value="HsaA"/>
    <property type="match status" value="1"/>
</dbReference>
<keyword evidence="6" id="KW-0503">Monooxygenase</keyword>
<evidence type="ECO:0000256" key="1">
    <source>
        <dbReference type="ARBA" id="ARBA00004496"/>
    </source>
</evidence>
<evidence type="ECO:0000256" key="8">
    <source>
        <dbReference type="ARBA" id="ARBA00034317"/>
    </source>
</evidence>
<comment type="similarity">
    <text evidence="8">Belongs to the DszC flavin monooxygenase family.</text>
</comment>
<dbReference type="Proteomes" id="UP000829401">
    <property type="component" value="Chromosome"/>
</dbReference>
<dbReference type="GO" id="GO:0004497">
    <property type="term" value="F:monooxygenase activity"/>
    <property type="evidence" value="ECO:0007669"/>
    <property type="project" value="UniProtKB-KW"/>
</dbReference>
<evidence type="ECO:0000256" key="3">
    <source>
        <dbReference type="ARBA" id="ARBA00022643"/>
    </source>
</evidence>
<dbReference type="InterPro" id="IPR036250">
    <property type="entry name" value="AcylCo_DH-like_C"/>
</dbReference>
<evidence type="ECO:0000256" key="7">
    <source>
        <dbReference type="ARBA" id="ARBA00034307"/>
    </source>
</evidence>
<dbReference type="EMBL" id="CP080467">
    <property type="protein sequence ID" value="UNO49583.1"/>
    <property type="molecule type" value="Genomic_DNA"/>
</dbReference>
<dbReference type="Gene3D" id="1.20.140.10">
    <property type="entry name" value="Butyryl-CoA Dehydrogenase, subunit A, domain 3"/>
    <property type="match status" value="1"/>
</dbReference>
<evidence type="ECO:0000259" key="16">
    <source>
        <dbReference type="Pfam" id="PF08028"/>
    </source>
</evidence>
<dbReference type="AlphaFoldDB" id="T0BM21"/>
<evidence type="ECO:0000259" key="14">
    <source>
        <dbReference type="Pfam" id="PF02770"/>
    </source>
</evidence>
<feature type="domain" description="Acyl-CoA dehydrogenase C-terminal" evidence="16">
    <location>
        <begin position="235"/>
        <end position="369"/>
    </location>
</feature>
<evidence type="ECO:0000256" key="9">
    <source>
        <dbReference type="ARBA" id="ARBA00034328"/>
    </source>
</evidence>
<comment type="catalytic activity">
    <reaction evidence="11">
        <text>dibenzothiophene + FMNH2 + O2 = dibenzothiophene 5-oxide + FMN + H2O + H(+)</text>
        <dbReference type="Rhea" id="RHEA:49076"/>
        <dbReference type="ChEBI" id="CHEBI:15377"/>
        <dbReference type="ChEBI" id="CHEBI:15378"/>
        <dbReference type="ChEBI" id="CHEBI:15379"/>
        <dbReference type="ChEBI" id="CHEBI:23681"/>
        <dbReference type="ChEBI" id="CHEBI:23683"/>
        <dbReference type="ChEBI" id="CHEBI:57618"/>
        <dbReference type="ChEBI" id="CHEBI:58210"/>
    </reaction>
</comment>
<dbReference type="SUPFAM" id="SSF56645">
    <property type="entry name" value="Acyl-CoA dehydrogenase NM domain-like"/>
    <property type="match status" value="1"/>
</dbReference>
<evidence type="ECO:0000256" key="5">
    <source>
        <dbReference type="ARBA" id="ARBA00023002"/>
    </source>
</evidence>
<dbReference type="OrthoDB" id="1170793at2"/>
<dbReference type="Pfam" id="PF02771">
    <property type="entry name" value="Acyl-CoA_dh_N"/>
    <property type="match status" value="1"/>
</dbReference>
<dbReference type="Gene3D" id="1.10.540.10">
    <property type="entry name" value="Acyl-CoA dehydrogenase/oxidase, N-terminal domain"/>
    <property type="match status" value="1"/>
</dbReference>
<dbReference type="Gene3D" id="2.40.110.10">
    <property type="entry name" value="Butyryl-CoA Dehydrogenase, subunit A, domain 2"/>
    <property type="match status" value="1"/>
</dbReference>
<dbReference type="SUPFAM" id="SSF47203">
    <property type="entry name" value="Acyl-CoA dehydrogenase C-terminal domain-like"/>
    <property type="match status" value="1"/>
</dbReference>
<proteinExistence type="inferred from homology"/>
<comment type="catalytic activity">
    <reaction evidence="12">
        <text>dibenzothiophene 5-oxide + FMNH2 + O2 = dibenzothiophene 5,5-dioxide + FMN + H2O + H(+)</text>
        <dbReference type="Rhea" id="RHEA:49080"/>
        <dbReference type="ChEBI" id="CHEBI:15377"/>
        <dbReference type="ChEBI" id="CHEBI:15378"/>
        <dbReference type="ChEBI" id="CHEBI:15379"/>
        <dbReference type="ChEBI" id="CHEBI:23683"/>
        <dbReference type="ChEBI" id="CHEBI:57618"/>
        <dbReference type="ChEBI" id="CHEBI:58210"/>
        <dbReference type="ChEBI" id="CHEBI:90356"/>
    </reaction>
</comment>
<keyword evidence="4" id="KW-0547">Nucleotide-binding</keyword>
<accession>T0BM21</accession>
<dbReference type="InterPro" id="IPR013107">
    <property type="entry name" value="Acyl-CoA_DH_C"/>
</dbReference>
<evidence type="ECO:0000256" key="10">
    <source>
        <dbReference type="ARBA" id="ARBA00034345"/>
    </source>
</evidence>
<name>T0BM21_ALIAG</name>
<dbReference type="InterPro" id="IPR013786">
    <property type="entry name" value="AcylCoA_DH/ox_N"/>
</dbReference>
<organism evidence="17 18">
    <name type="scientific">Alicyclobacillus acidoterrestris (strain ATCC 49025 / DSM 3922 / CIP 106132 / NCIMB 13137 / GD3B)</name>
    <dbReference type="NCBI Taxonomy" id="1356854"/>
    <lineage>
        <taxon>Bacteria</taxon>
        <taxon>Bacillati</taxon>
        <taxon>Bacillota</taxon>
        <taxon>Bacilli</taxon>
        <taxon>Bacillales</taxon>
        <taxon>Alicyclobacillaceae</taxon>
        <taxon>Alicyclobacillus</taxon>
    </lineage>
</organism>
<dbReference type="PANTHER" id="PTHR43884:SF12">
    <property type="entry name" value="ISOVALERYL-COA DEHYDROGENASE, MITOCHONDRIAL-RELATED"/>
    <property type="match status" value="1"/>
</dbReference>
<gene>
    <name evidence="17" type="ORF">K1I37_03290</name>
</gene>
<sequence>MTISSAVQDDIWASVQRLAEAFAVDAVEREQAGGNAKRQRDMLRESGLLTLLIPERYGGGGETWSTVLRIVRELAKVDGSLAHLYGYHFLQLVAPHLVGTPEQKRYFYTESAKHNWFWGNAFNPLDQRLRGNREDGRVVLNGRKSFCTGAQDSDRLLVSWVEGDDPAALYTAVIPTRREGVLVHDDWDGLGQRQTDSGTVEFQDVVVEPHEIIAVPLANKSPFSTIDAPLSQMILANIFAGSATGALEAAKEYTRTQSRPWYTSGVNAAHRDPYTLRKYGDMWVELQGATSLLDAAGHSIDAAWEKEFSLTSDERGRVAVHTAAANALASKVALNVTSQVFEVMGAHSATKNHGFDRFWRNVRTHTLHNPIDYKFKNIGNWYVNDEPPKPGWYA</sequence>
<dbReference type="GO" id="GO:0005737">
    <property type="term" value="C:cytoplasm"/>
    <property type="evidence" value="ECO:0007669"/>
    <property type="project" value="UniProtKB-SubCell"/>
</dbReference>
<comment type="catalytic activity">
    <reaction evidence="13">
        <text>dibenzothiophene + 2 FMNH2 + 2 O2 = dibenzothiophene 5,5-dioxide + 2 FMN + 2 H2O + 2 H(+)</text>
        <dbReference type="Rhea" id="RHEA:49072"/>
        <dbReference type="ChEBI" id="CHEBI:15377"/>
        <dbReference type="ChEBI" id="CHEBI:15378"/>
        <dbReference type="ChEBI" id="CHEBI:15379"/>
        <dbReference type="ChEBI" id="CHEBI:23681"/>
        <dbReference type="ChEBI" id="CHEBI:57618"/>
        <dbReference type="ChEBI" id="CHEBI:58210"/>
        <dbReference type="ChEBI" id="CHEBI:90356"/>
        <dbReference type="EC" id="1.14.14.21"/>
    </reaction>
</comment>
<keyword evidence="2" id="KW-0285">Flavoprotein</keyword>
<dbReference type="GO" id="GO:0050660">
    <property type="term" value="F:flavin adenine dinucleotide binding"/>
    <property type="evidence" value="ECO:0007669"/>
    <property type="project" value="InterPro"/>
</dbReference>
<evidence type="ECO:0000256" key="4">
    <source>
        <dbReference type="ARBA" id="ARBA00022741"/>
    </source>
</evidence>
<comment type="pathway">
    <text evidence="7">Sulfur metabolism; dibenzothiophene degradation.</text>
</comment>
<dbReference type="Pfam" id="PF08028">
    <property type="entry name" value="Acyl-CoA_dh_2"/>
    <property type="match status" value="1"/>
</dbReference>
<evidence type="ECO:0000313" key="17">
    <source>
        <dbReference type="EMBL" id="UNO49583.1"/>
    </source>
</evidence>
<dbReference type="KEGG" id="aaco:K1I37_03290"/>
<protein>
    <recommendedName>
        <fullName evidence="10">Dibenzothiophene monooxygenase</fullName>
        <ecNumber evidence="9">1.14.14.21</ecNumber>
    </recommendedName>
</protein>
<dbReference type="PANTHER" id="PTHR43884">
    <property type="entry name" value="ACYL-COA DEHYDROGENASE"/>
    <property type="match status" value="1"/>
</dbReference>
<dbReference type="EC" id="1.14.14.21" evidence="9"/>
<accession>A0A9E7CWG4</accession>
<evidence type="ECO:0000256" key="6">
    <source>
        <dbReference type="ARBA" id="ARBA00023033"/>
    </source>
</evidence>
<dbReference type="RefSeq" id="WP_021298467.1">
    <property type="nucleotide sequence ID" value="NZ_AURB01000191.1"/>
</dbReference>
<reference evidence="18" key="1">
    <citation type="journal article" date="2022" name="G3 (Bethesda)">
        <title>Unveiling the complete genome sequence of Alicyclobacillus acidoterrestris DSM 3922T, a taint-producing strain.</title>
        <authorList>
            <person name="Leonardo I.C."/>
            <person name="Barreto Crespo M.T."/>
            <person name="Gaspar F.B."/>
        </authorList>
    </citation>
    <scope>NUCLEOTIDE SEQUENCE [LARGE SCALE GENOMIC DNA]</scope>
    <source>
        <strain evidence="18">DSM 3922</strain>
    </source>
</reference>
<evidence type="ECO:0000259" key="15">
    <source>
        <dbReference type="Pfam" id="PF02771"/>
    </source>
</evidence>
<dbReference type="InterPro" id="IPR046373">
    <property type="entry name" value="Acyl-CoA_Oxase/DH_mid-dom_sf"/>
</dbReference>
<dbReference type="InterPro" id="IPR037069">
    <property type="entry name" value="AcylCoA_DH/ox_N_sf"/>
</dbReference>
<keyword evidence="18" id="KW-1185">Reference proteome</keyword>
<evidence type="ECO:0000256" key="2">
    <source>
        <dbReference type="ARBA" id="ARBA00022630"/>
    </source>
</evidence>
<keyword evidence="5" id="KW-0560">Oxidoreductase</keyword>
<dbReference type="InterPro" id="IPR006091">
    <property type="entry name" value="Acyl-CoA_Oxase/DH_mid-dom"/>
</dbReference>
<feature type="domain" description="Acyl-CoA dehydrogenase/oxidase N-terminal" evidence="15">
    <location>
        <begin position="8"/>
        <end position="110"/>
    </location>
</feature>
<feature type="domain" description="Acyl-CoA oxidase/dehydrogenase middle" evidence="14">
    <location>
        <begin position="133"/>
        <end position="205"/>
    </location>
</feature>
<comment type="subcellular location">
    <subcellularLocation>
        <location evidence="1">Cytoplasm</location>
    </subcellularLocation>
</comment>
<evidence type="ECO:0000313" key="18">
    <source>
        <dbReference type="Proteomes" id="UP000829401"/>
    </source>
</evidence>